<name>A0A0A8ZPN3_ARUDO</name>
<dbReference type="AlphaFoldDB" id="A0A0A8ZPN3"/>
<accession>A0A0A8ZPN3</accession>
<evidence type="ECO:0000313" key="1">
    <source>
        <dbReference type="EMBL" id="JAD38705.1"/>
    </source>
</evidence>
<proteinExistence type="predicted"/>
<organism evidence="1">
    <name type="scientific">Arundo donax</name>
    <name type="common">Giant reed</name>
    <name type="synonym">Donax arundinaceus</name>
    <dbReference type="NCBI Taxonomy" id="35708"/>
    <lineage>
        <taxon>Eukaryota</taxon>
        <taxon>Viridiplantae</taxon>
        <taxon>Streptophyta</taxon>
        <taxon>Embryophyta</taxon>
        <taxon>Tracheophyta</taxon>
        <taxon>Spermatophyta</taxon>
        <taxon>Magnoliopsida</taxon>
        <taxon>Liliopsida</taxon>
        <taxon>Poales</taxon>
        <taxon>Poaceae</taxon>
        <taxon>PACMAD clade</taxon>
        <taxon>Arundinoideae</taxon>
        <taxon>Arundineae</taxon>
        <taxon>Arundo</taxon>
    </lineage>
</organism>
<reference evidence="1" key="2">
    <citation type="journal article" date="2015" name="Data Brief">
        <title>Shoot transcriptome of the giant reed, Arundo donax.</title>
        <authorList>
            <person name="Barrero R.A."/>
            <person name="Guerrero F.D."/>
            <person name="Moolhuijzen P."/>
            <person name="Goolsby J.A."/>
            <person name="Tidwell J."/>
            <person name="Bellgard S.E."/>
            <person name="Bellgard M.I."/>
        </authorList>
    </citation>
    <scope>NUCLEOTIDE SEQUENCE</scope>
    <source>
        <tissue evidence="1">Shoot tissue taken approximately 20 cm above the soil surface</tissue>
    </source>
</reference>
<reference evidence="1" key="1">
    <citation type="submission" date="2014-09" db="EMBL/GenBank/DDBJ databases">
        <authorList>
            <person name="Magalhaes I.L.F."/>
            <person name="Oliveira U."/>
            <person name="Santos F.R."/>
            <person name="Vidigal T.H.D.A."/>
            <person name="Brescovit A.D."/>
            <person name="Santos A.J."/>
        </authorList>
    </citation>
    <scope>NUCLEOTIDE SEQUENCE</scope>
    <source>
        <tissue evidence="1">Shoot tissue taken approximately 20 cm above the soil surface</tissue>
    </source>
</reference>
<protein>
    <submittedName>
        <fullName evidence="1">Uncharacterized protein</fullName>
    </submittedName>
</protein>
<dbReference type="EMBL" id="GBRH01259190">
    <property type="protein sequence ID" value="JAD38705.1"/>
    <property type="molecule type" value="Transcribed_RNA"/>
</dbReference>
<sequence length="47" mass="5561">MHYAKELWLVLQIRVVSIPNIFNISSRLNNTYLFNIWSGEYSSTTLQ</sequence>